<evidence type="ECO:0000256" key="2">
    <source>
        <dbReference type="PROSITE-ProRule" id="PRU00708"/>
    </source>
</evidence>
<dbReference type="PANTHER" id="PTHR47447">
    <property type="entry name" value="OS03G0856100 PROTEIN"/>
    <property type="match status" value="1"/>
</dbReference>
<evidence type="ECO:0000313" key="4">
    <source>
        <dbReference type="EMBL" id="CAE0683105.1"/>
    </source>
</evidence>
<dbReference type="Gene3D" id="1.25.40.10">
    <property type="entry name" value="Tetratricopeptide repeat domain"/>
    <property type="match status" value="1"/>
</dbReference>
<dbReference type="InterPro" id="IPR002885">
    <property type="entry name" value="PPR_rpt"/>
</dbReference>
<feature type="domain" description="PROP1-like PPR" evidence="3">
    <location>
        <begin position="3"/>
        <end position="104"/>
    </location>
</feature>
<dbReference type="InterPro" id="IPR033443">
    <property type="entry name" value="PROP1-like_PPR_dom"/>
</dbReference>
<organism evidence="4">
    <name type="scientific">Lotharella globosa</name>
    <dbReference type="NCBI Taxonomy" id="91324"/>
    <lineage>
        <taxon>Eukaryota</taxon>
        <taxon>Sar</taxon>
        <taxon>Rhizaria</taxon>
        <taxon>Cercozoa</taxon>
        <taxon>Chlorarachniophyceae</taxon>
        <taxon>Lotharella</taxon>
    </lineage>
</organism>
<feature type="repeat" description="PPR" evidence="2">
    <location>
        <begin position="1"/>
        <end position="34"/>
    </location>
</feature>
<name>A0A7S3ZHA9_9EUKA</name>
<accession>A0A7S3ZHA9</accession>
<dbReference type="PROSITE" id="PS51375">
    <property type="entry name" value="PPR"/>
    <property type="match status" value="2"/>
</dbReference>
<protein>
    <recommendedName>
        <fullName evidence="3">PROP1-like PPR domain-containing protein</fullName>
    </recommendedName>
</protein>
<sequence>MSIYGSLLQGCANMGDGERAESWLQRMREDGVLPDARAYSAVISAWAAKGDIPRMDDILERMKIDRQRPTAYVFTALFEGCAASTDVDKRAKSKEYYELMQRLRIRPTKITMAAYERSQEA</sequence>
<gene>
    <name evidence="4" type="ORF">LGLO00237_LOCUS34893</name>
</gene>
<evidence type="ECO:0000256" key="1">
    <source>
        <dbReference type="ARBA" id="ARBA00022737"/>
    </source>
</evidence>
<dbReference type="PANTHER" id="PTHR47447:SF17">
    <property type="entry name" value="OS12G0638900 PROTEIN"/>
    <property type="match status" value="1"/>
</dbReference>
<dbReference type="InterPro" id="IPR011990">
    <property type="entry name" value="TPR-like_helical_dom_sf"/>
</dbReference>
<reference evidence="4" key="1">
    <citation type="submission" date="2021-01" db="EMBL/GenBank/DDBJ databases">
        <authorList>
            <person name="Corre E."/>
            <person name="Pelletier E."/>
            <person name="Niang G."/>
            <person name="Scheremetjew M."/>
            <person name="Finn R."/>
            <person name="Kale V."/>
            <person name="Holt S."/>
            <person name="Cochrane G."/>
            <person name="Meng A."/>
            <person name="Brown T."/>
            <person name="Cohen L."/>
        </authorList>
    </citation>
    <scope>NUCLEOTIDE SEQUENCE</scope>
    <source>
        <strain evidence="4">CCCM811</strain>
    </source>
</reference>
<keyword evidence="1" id="KW-0677">Repeat</keyword>
<dbReference type="AlphaFoldDB" id="A0A7S3ZHA9"/>
<feature type="repeat" description="PPR" evidence="2">
    <location>
        <begin position="35"/>
        <end position="69"/>
    </location>
</feature>
<proteinExistence type="predicted"/>
<dbReference type="NCBIfam" id="TIGR00756">
    <property type="entry name" value="PPR"/>
    <property type="match status" value="1"/>
</dbReference>
<evidence type="ECO:0000259" key="3">
    <source>
        <dbReference type="Pfam" id="PF17177"/>
    </source>
</evidence>
<dbReference type="EMBL" id="HBIV01050611">
    <property type="protein sequence ID" value="CAE0683105.1"/>
    <property type="molecule type" value="Transcribed_RNA"/>
</dbReference>
<dbReference type="Pfam" id="PF17177">
    <property type="entry name" value="PPR_long"/>
    <property type="match status" value="1"/>
</dbReference>